<feature type="binding site" evidence="7">
    <location>
        <position position="132"/>
    </location>
    <ligand>
        <name>ATP</name>
        <dbReference type="ChEBI" id="CHEBI:30616"/>
    </ligand>
</feature>
<gene>
    <name evidence="10" type="ORF">CHS0354_032426</name>
</gene>
<feature type="binding site" evidence="7">
    <location>
        <begin position="231"/>
        <end position="234"/>
    </location>
    <ligand>
        <name>ATP</name>
        <dbReference type="ChEBI" id="CHEBI:30616"/>
    </ligand>
</feature>
<reference evidence="10" key="3">
    <citation type="submission" date="2023-05" db="EMBL/GenBank/DDBJ databases">
        <authorList>
            <person name="Smith C.H."/>
        </authorList>
    </citation>
    <scope>NUCLEOTIDE SEQUENCE</scope>
    <source>
        <strain evidence="10">CHS0354</strain>
        <tissue evidence="10">Mantle</tissue>
    </source>
</reference>
<sequence>MKILLRHILRMCKLRFVRRLQQFILLLFTLALIALLGVYATSNNSLVISVRKIENHTLMPDRELLCPKQLPELWAELNSLNDSYGLYPENVNMKLIKSAIRCAKIIKVETLKVQNSFKWLLTLEGEQKILYKPLLLQKDQRETKCNTGCEHPEYEVTAFVINRLLGFNNMPITTGRQISWFEEIYPVATQDIKSRMKVKNNTDVCFHWKCPYVEGISEFCFRRGIIQGSATVWLNKTVNIFYAYNSTDYQYHDFHYYSRRAIFMQYLQGDNRYCSVFRSIPPYTEDRMFYHVIDMAVIDYMLNNVDQRHTYIIGDDGKTIVNIMIDFGQSLCPTPNTVLGAPIYQCCSIRNSTFKAVYRLRDTLEQEFEKETRDDPLYPLLLPNFFDQIKRQTKELATFLDFCVTHKGLENIIID</sequence>
<comment type="caution">
    <text evidence="10">The sequence shown here is derived from an EMBL/GenBank/DDBJ whole genome shotgun (WGS) entry which is preliminary data.</text>
</comment>
<reference evidence="10" key="2">
    <citation type="journal article" date="2021" name="Genome Biol. Evol.">
        <title>Developing a high-quality reference genome for a parasitic bivalve with doubly uniparental inheritance (Bivalvia: Unionida).</title>
        <authorList>
            <person name="Smith C.H."/>
        </authorList>
    </citation>
    <scope>NUCLEOTIDE SEQUENCE</scope>
    <source>
        <strain evidence="10">CHS0354</strain>
        <tissue evidence="10">Mantle</tissue>
    </source>
</reference>
<dbReference type="GO" id="GO:0016773">
    <property type="term" value="F:phosphotransferase activity, alcohol group as acceptor"/>
    <property type="evidence" value="ECO:0007669"/>
    <property type="project" value="TreeGrafter"/>
</dbReference>
<feature type="active site" evidence="6">
    <location>
        <position position="306"/>
    </location>
</feature>
<evidence type="ECO:0000256" key="8">
    <source>
        <dbReference type="PIRSR" id="PIRSR624869-3"/>
    </source>
</evidence>
<feature type="domain" description="FAM20 C-terminal" evidence="9">
    <location>
        <begin position="199"/>
        <end position="412"/>
    </location>
</feature>
<comment type="cofactor">
    <cofactor evidence="8">
        <name>Mn(2+)</name>
        <dbReference type="ChEBI" id="CHEBI:29035"/>
    </cofactor>
</comment>
<keyword evidence="7" id="KW-0067">ATP-binding</keyword>
<feature type="binding site" evidence="8">
    <location>
        <position position="326"/>
    </location>
    <ligand>
        <name>Mn(2+)</name>
        <dbReference type="ChEBI" id="CHEBI:29035"/>
    </ligand>
</feature>
<organism evidence="10 11">
    <name type="scientific">Potamilus streckersoni</name>
    <dbReference type="NCBI Taxonomy" id="2493646"/>
    <lineage>
        <taxon>Eukaryota</taxon>
        <taxon>Metazoa</taxon>
        <taxon>Spiralia</taxon>
        <taxon>Lophotrochozoa</taxon>
        <taxon>Mollusca</taxon>
        <taxon>Bivalvia</taxon>
        <taxon>Autobranchia</taxon>
        <taxon>Heteroconchia</taxon>
        <taxon>Palaeoheterodonta</taxon>
        <taxon>Unionida</taxon>
        <taxon>Unionoidea</taxon>
        <taxon>Unionidae</taxon>
        <taxon>Ambleminae</taxon>
        <taxon>Lampsilini</taxon>
        <taxon>Potamilus</taxon>
    </lineage>
</organism>
<comment type="similarity">
    <text evidence="2">Belongs to the FAM20 family.</text>
</comment>
<evidence type="ECO:0000256" key="7">
    <source>
        <dbReference type="PIRSR" id="PIRSR624869-2"/>
    </source>
</evidence>
<evidence type="ECO:0000256" key="4">
    <source>
        <dbReference type="ARBA" id="ARBA00023157"/>
    </source>
</evidence>
<proteinExistence type="inferred from homology"/>
<evidence type="ECO:0000256" key="1">
    <source>
        <dbReference type="ARBA" id="ARBA00004555"/>
    </source>
</evidence>
<evidence type="ECO:0000313" key="10">
    <source>
        <dbReference type="EMBL" id="KAK3595919.1"/>
    </source>
</evidence>
<feature type="binding site" evidence="8">
    <location>
        <position position="150"/>
    </location>
    <ligand>
        <name>Mn(2+)</name>
        <dbReference type="ChEBI" id="CHEBI:29035"/>
    </ligand>
</feature>
<dbReference type="AlphaFoldDB" id="A0AAE0VZU7"/>
<keyword evidence="8" id="KW-0479">Metal-binding</keyword>
<evidence type="ECO:0000259" key="9">
    <source>
        <dbReference type="Pfam" id="PF06702"/>
    </source>
</evidence>
<keyword evidence="5" id="KW-0325">Glycoprotein</keyword>
<evidence type="ECO:0000256" key="6">
    <source>
        <dbReference type="PIRSR" id="PIRSR624869-1"/>
    </source>
</evidence>
<comment type="subcellular location">
    <subcellularLocation>
        <location evidence="1">Golgi apparatus</location>
    </subcellularLocation>
</comment>
<accession>A0AAE0VZU7</accession>
<dbReference type="GO" id="GO:0005524">
    <property type="term" value="F:ATP binding"/>
    <property type="evidence" value="ECO:0007669"/>
    <property type="project" value="UniProtKB-KW"/>
</dbReference>
<dbReference type="EMBL" id="JAEAOA010001917">
    <property type="protein sequence ID" value="KAK3595919.1"/>
    <property type="molecule type" value="Genomic_DNA"/>
</dbReference>
<dbReference type="GO" id="GO:0046872">
    <property type="term" value="F:metal ion binding"/>
    <property type="evidence" value="ECO:0007669"/>
    <property type="project" value="UniProtKB-KW"/>
</dbReference>
<dbReference type="PANTHER" id="PTHR12450:SF22">
    <property type="entry name" value="EXTRACELLULAR SERINE_THREONINE PROTEIN CG31145"/>
    <property type="match status" value="1"/>
</dbReference>
<keyword evidence="11" id="KW-1185">Reference proteome</keyword>
<evidence type="ECO:0000256" key="3">
    <source>
        <dbReference type="ARBA" id="ARBA00023034"/>
    </source>
</evidence>
<dbReference type="PANTHER" id="PTHR12450">
    <property type="entry name" value="DENTIN MATRIX PROTEIN 4 PROTEIN FAM20"/>
    <property type="match status" value="1"/>
</dbReference>
<dbReference type="Proteomes" id="UP001195483">
    <property type="component" value="Unassembled WGS sequence"/>
</dbReference>
<dbReference type="GO" id="GO:0005794">
    <property type="term" value="C:Golgi apparatus"/>
    <property type="evidence" value="ECO:0007669"/>
    <property type="project" value="UniProtKB-SubCell"/>
</dbReference>
<protein>
    <recommendedName>
        <fullName evidence="9">FAM20 C-terminal domain-containing protein</fullName>
    </recommendedName>
</protein>
<evidence type="ECO:0000256" key="5">
    <source>
        <dbReference type="ARBA" id="ARBA00023180"/>
    </source>
</evidence>
<feature type="binding site" evidence="7">
    <location>
        <position position="150"/>
    </location>
    <ligand>
        <name>ATP</name>
        <dbReference type="ChEBI" id="CHEBI:30616"/>
    </ligand>
</feature>
<name>A0AAE0VZU7_9BIVA</name>
<dbReference type="InterPro" id="IPR009581">
    <property type="entry name" value="FAM20_C"/>
</dbReference>
<keyword evidence="3" id="KW-0333">Golgi apparatus</keyword>
<dbReference type="Pfam" id="PF06702">
    <property type="entry name" value="Fam20C"/>
    <property type="match status" value="1"/>
</dbReference>
<feature type="binding site" evidence="7">
    <location>
        <position position="326"/>
    </location>
    <ligand>
        <name>ATP</name>
        <dbReference type="ChEBI" id="CHEBI:30616"/>
    </ligand>
</feature>
<keyword evidence="8" id="KW-0464">Manganese</keyword>
<reference evidence="10" key="1">
    <citation type="journal article" date="2021" name="Genome Biol. Evol.">
        <title>A High-Quality Reference Genome for a Parasitic Bivalve with Doubly Uniparental Inheritance (Bivalvia: Unionida).</title>
        <authorList>
            <person name="Smith C.H."/>
        </authorList>
    </citation>
    <scope>NUCLEOTIDE SEQUENCE</scope>
    <source>
        <strain evidence="10">CHS0354</strain>
    </source>
</reference>
<keyword evidence="4" id="KW-1015">Disulfide bond</keyword>
<dbReference type="InterPro" id="IPR024869">
    <property type="entry name" value="FAM20"/>
</dbReference>
<evidence type="ECO:0000313" key="11">
    <source>
        <dbReference type="Proteomes" id="UP001195483"/>
    </source>
</evidence>
<evidence type="ECO:0000256" key="2">
    <source>
        <dbReference type="ARBA" id="ARBA00006557"/>
    </source>
</evidence>
<keyword evidence="7" id="KW-0547">Nucleotide-binding</keyword>